<proteinExistence type="predicted"/>
<gene>
    <name evidence="1" type="ORF">LOK49_LG03G01005</name>
</gene>
<keyword evidence="1" id="KW-0418">Kinase</keyword>
<evidence type="ECO:0000313" key="1">
    <source>
        <dbReference type="EMBL" id="KAI8021926.1"/>
    </source>
</evidence>
<comment type="caution">
    <text evidence="1">The sequence shown here is derived from an EMBL/GenBank/DDBJ whole genome shotgun (WGS) entry which is preliminary data.</text>
</comment>
<keyword evidence="2" id="KW-1185">Reference proteome</keyword>
<protein>
    <submittedName>
        <fullName evidence="1">Inactive receptor kinase</fullName>
    </submittedName>
</protein>
<dbReference type="EMBL" id="CM045763">
    <property type="protein sequence ID" value="KAI8021926.1"/>
    <property type="molecule type" value="Genomic_DNA"/>
</dbReference>
<sequence>MGSHFHIFPLLLLFFLPTGTSDLAADRAALLHLSSAVRGHTLRWNLSSPTPCLWEGVTCDKATSRVTELRLPGDNLSGQIPLNSIGNLTHLRALSLRHNSLSGPLPSDLGSTQLRRLFLQENQFSSEIPATLFRLSNLTILNLAGNNFSGEISPAINNLTNLKTLYLENNNLNGSIPDLNNLTSLQKINVSYNKLNGSIPSRLNNFSSNSFLGNSLCGSPLGACPSDRNNGNKLSAGVIAGIVIGSVMVLLLIIIVLIIRRRNGTSEKTSRQAEISSLPSMPQDFDCRSPKPLLMRENGNAVKNNELVFLGDENVVFSLEELLTAPADVLGNGTFGSSYRACLRVENEVVVVVVKRLRNVCIHEIEFREKVEHLGMLVHENLVPLKAYYYGRGEKMLVYECLPMGGLSTLLHGKRAEDREPLTWQIRSKIALGSARGIEYLHSLGSNLSHGNIKSSNIILTNNYGACVSEYGIVQLVSSTSTVNMNGYCAPEAMDSHKISQKADVYSFGVVLLELLTRMTPTDDRWKEEGTDLPRWVKSAVREKRTIDVFDHELFKYQNKEEELVRLLHLGIHCTSQHPGRRPSMEDVTKRIEEICGLR</sequence>
<name>A0ACC0IC50_9ERIC</name>
<organism evidence="1 2">
    <name type="scientific">Camellia lanceoleosa</name>
    <dbReference type="NCBI Taxonomy" id="1840588"/>
    <lineage>
        <taxon>Eukaryota</taxon>
        <taxon>Viridiplantae</taxon>
        <taxon>Streptophyta</taxon>
        <taxon>Embryophyta</taxon>
        <taxon>Tracheophyta</taxon>
        <taxon>Spermatophyta</taxon>
        <taxon>Magnoliopsida</taxon>
        <taxon>eudicotyledons</taxon>
        <taxon>Gunneridae</taxon>
        <taxon>Pentapetalae</taxon>
        <taxon>asterids</taxon>
        <taxon>Ericales</taxon>
        <taxon>Theaceae</taxon>
        <taxon>Camellia</taxon>
    </lineage>
</organism>
<dbReference type="Proteomes" id="UP001060215">
    <property type="component" value="Chromosome 6"/>
</dbReference>
<keyword evidence="1" id="KW-0808">Transferase</keyword>
<evidence type="ECO:0000313" key="2">
    <source>
        <dbReference type="Proteomes" id="UP001060215"/>
    </source>
</evidence>
<keyword evidence="1" id="KW-0675">Receptor</keyword>
<accession>A0ACC0IC50</accession>
<reference evidence="1 2" key="1">
    <citation type="journal article" date="2022" name="Plant J.">
        <title>Chromosome-level genome of Camellia lanceoleosa provides a valuable resource for understanding genome evolution and self-incompatibility.</title>
        <authorList>
            <person name="Gong W."/>
            <person name="Xiao S."/>
            <person name="Wang L."/>
            <person name="Liao Z."/>
            <person name="Chang Y."/>
            <person name="Mo W."/>
            <person name="Hu G."/>
            <person name="Li W."/>
            <person name="Zhao G."/>
            <person name="Zhu H."/>
            <person name="Hu X."/>
            <person name="Ji K."/>
            <person name="Xiang X."/>
            <person name="Song Q."/>
            <person name="Yuan D."/>
            <person name="Jin S."/>
            <person name="Zhang L."/>
        </authorList>
    </citation>
    <scope>NUCLEOTIDE SEQUENCE [LARGE SCALE GENOMIC DNA]</scope>
    <source>
        <strain evidence="1">SQ_2022a</strain>
    </source>
</reference>